<gene>
    <name evidence="1" type="ORF">FHS27_003674</name>
</gene>
<accession>A0A7W5H5T8</accession>
<reference evidence="1 2" key="1">
    <citation type="submission" date="2020-08" db="EMBL/GenBank/DDBJ databases">
        <title>Genomic Encyclopedia of Type Strains, Phase III (KMG-III): the genomes of soil and plant-associated and newly described type strains.</title>
        <authorList>
            <person name="Whitman W."/>
        </authorList>
    </citation>
    <scope>NUCLEOTIDE SEQUENCE [LARGE SCALE GENOMIC DNA]</scope>
    <source>
        <strain evidence="1 2">CECT 8075</strain>
    </source>
</reference>
<protein>
    <submittedName>
        <fullName evidence="1">Uncharacterized protein</fullName>
    </submittedName>
</protein>
<proteinExistence type="predicted"/>
<evidence type="ECO:0000313" key="1">
    <source>
        <dbReference type="EMBL" id="MBB3207847.1"/>
    </source>
</evidence>
<name>A0A7W5H5T8_9BACT</name>
<dbReference type="AlphaFoldDB" id="A0A7W5H5T8"/>
<keyword evidence="2" id="KW-1185">Reference proteome</keyword>
<sequence>MRAAVAIETDERYGKGLMTSSDAERAAILSLPIFSLTPRHSHFGTLRQFATGTFDQASPLRKFCLEEV</sequence>
<evidence type="ECO:0000313" key="2">
    <source>
        <dbReference type="Proteomes" id="UP000536179"/>
    </source>
</evidence>
<dbReference type="EMBL" id="JACHXU010000012">
    <property type="protein sequence ID" value="MBB3207847.1"/>
    <property type="molecule type" value="Genomic_DNA"/>
</dbReference>
<organism evidence="1 2">
    <name type="scientific">Aporhodopirellula rubra</name>
    <dbReference type="NCBI Taxonomy" id="980271"/>
    <lineage>
        <taxon>Bacteria</taxon>
        <taxon>Pseudomonadati</taxon>
        <taxon>Planctomycetota</taxon>
        <taxon>Planctomycetia</taxon>
        <taxon>Pirellulales</taxon>
        <taxon>Pirellulaceae</taxon>
        <taxon>Aporhodopirellula</taxon>
    </lineage>
</organism>
<comment type="caution">
    <text evidence="1">The sequence shown here is derived from an EMBL/GenBank/DDBJ whole genome shotgun (WGS) entry which is preliminary data.</text>
</comment>
<dbReference type="Proteomes" id="UP000536179">
    <property type="component" value="Unassembled WGS sequence"/>
</dbReference>